<proteinExistence type="predicted"/>
<protein>
    <submittedName>
        <fullName evidence="1">Uncharacterized protein</fullName>
    </submittedName>
</protein>
<gene>
    <name evidence="1" type="ORF">ADUPG1_003724</name>
</gene>
<reference evidence="1" key="1">
    <citation type="submission" date="2022-03" db="EMBL/GenBank/DDBJ databases">
        <title>Draft genome sequence of Aduncisulcus paluster, a free-living microaerophilic Fornicata.</title>
        <authorList>
            <person name="Yuyama I."/>
            <person name="Kume K."/>
            <person name="Tamura T."/>
            <person name="Inagaki Y."/>
            <person name="Hashimoto T."/>
        </authorList>
    </citation>
    <scope>NUCLEOTIDE SEQUENCE</scope>
    <source>
        <strain evidence="1">NY0171</strain>
    </source>
</reference>
<accession>A0ABQ5L0H4</accession>
<name>A0ABQ5L0H4_9EUKA</name>
<evidence type="ECO:0000313" key="1">
    <source>
        <dbReference type="EMBL" id="GKT37786.1"/>
    </source>
</evidence>
<dbReference type="Proteomes" id="UP001057375">
    <property type="component" value="Unassembled WGS sequence"/>
</dbReference>
<evidence type="ECO:0000313" key="2">
    <source>
        <dbReference type="Proteomes" id="UP001057375"/>
    </source>
</evidence>
<comment type="caution">
    <text evidence="1">The sequence shown here is derived from an EMBL/GenBank/DDBJ whole genome shotgun (WGS) entry which is preliminary data.</text>
</comment>
<keyword evidence="2" id="KW-1185">Reference proteome</keyword>
<sequence length="47" mass="5458">MDNTFTHTRPITSLVRQAHITHGICPFVVCRTMITCFHHSLRAHRIT</sequence>
<organism evidence="1 2">
    <name type="scientific">Aduncisulcus paluster</name>
    <dbReference type="NCBI Taxonomy" id="2918883"/>
    <lineage>
        <taxon>Eukaryota</taxon>
        <taxon>Metamonada</taxon>
        <taxon>Carpediemonas-like organisms</taxon>
        <taxon>Aduncisulcus</taxon>
    </lineage>
</organism>
<dbReference type="EMBL" id="BQXS01005215">
    <property type="protein sequence ID" value="GKT37786.1"/>
    <property type="molecule type" value="Genomic_DNA"/>
</dbReference>
<feature type="non-terminal residue" evidence="1">
    <location>
        <position position="47"/>
    </location>
</feature>